<organism evidence="15">
    <name type="scientific">candidate division WOR-3 bacterium</name>
    <dbReference type="NCBI Taxonomy" id="2052148"/>
    <lineage>
        <taxon>Bacteria</taxon>
        <taxon>Bacteria division WOR-3</taxon>
    </lineage>
</organism>
<comment type="cofactor">
    <cofactor evidence="12 13">
        <name>Mn(2+)</name>
        <dbReference type="ChEBI" id="CHEBI:29035"/>
    </cofactor>
    <text evidence="12 13">Binds 2 manganese ions per subunit.</text>
</comment>
<dbReference type="PANTHER" id="PTHR11118:SF1">
    <property type="entry name" value="RNA-SPLICING LIGASE RTCB HOMOLOG"/>
    <property type="match status" value="1"/>
</dbReference>
<feature type="binding site" evidence="11">
    <location>
        <begin position="333"/>
        <end position="334"/>
    </location>
    <ligand>
        <name>GMP</name>
        <dbReference type="ChEBI" id="CHEBI:58115"/>
    </ligand>
</feature>
<evidence type="ECO:0000256" key="11">
    <source>
        <dbReference type="PIRSR" id="PIRSR601233-2"/>
    </source>
</evidence>
<dbReference type="Gene3D" id="3.90.1860.10">
    <property type="entry name" value="tRNA-splicing ligase RtcB"/>
    <property type="match status" value="1"/>
</dbReference>
<feature type="binding site" evidence="12">
    <location>
        <position position="208"/>
    </location>
    <ligand>
        <name>Mn(2+)</name>
        <dbReference type="ChEBI" id="CHEBI:29035"/>
        <label>1</label>
    </ligand>
</feature>
<keyword evidence="7 12" id="KW-0464">Manganese</keyword>
<dbReference type="FunFam" id="3.90.1860.10:FF:000001">
    <property type="entry name" value="tRNA-splicing ligase RtcB homolog"/>
    <property type="match status" value="1"/>
</dbReference>
<keyword evidence="4 11" id="KW-0547">Nucleotide-binding</keyword>
<dbReference type="GO" id="GO:0042245">
    <property type="term" value="P:RNA repair"/>
    <property type="evidence" value="ECO:0007669"/>
    <property type="project" value="UniProtKB-KW"/>
</dbReference>
<dbReference type="InterPro" id="IPR036025">
    <property type="entry name" value="RtcB-like_sf"/>
</dbReference>
<dbReference type="GO" id="GO:0003972">
    <property type="term" value="F:RNA ligase (ATP) activity"/>
    <property type="evidence" value="ECO:0007669"/>
    <property type="project" value="TreeGrafter"/>
</dbReference>
<evidence type="ECO:0000256" key="10">
    <source>
        <dbReference type="PIRSR" id="PIRSR601233-1"/>
    </source>
</evidence>
<evidence type="ECO:0000256" key="9">
    <source>
        <dbReference type="ARBA" id="ARBA00049514"/>
    </source>
</evidence>
<dbReference type="GO" id="GO:0046872">
    <property type="term" value="F:metal ion binding"/>
    <property type="evidence" value="ECO:0007669"/>
    <property type="project" value="UniProtKB-UniRule"/>
</dbReference>
<feature type="binding site" evidence="12">
    <location>
        <position position="333"/>
    </location>
    <ligand>
        <name>Mn(2+)</name>
        <dbReference type="ChEBI" id="CHEBI:29035"/>
        <label>2</label>
    </ligand>
</feature>
<sequence>MAGWNGPLEKLDETRFRIPKSYKPEMRVDGIIYADDRMIETVKQDMAPEQVANVATLPGIVCCSLAMPDIHWGYGFAIGGVAAFDVSDGIISPGGVGYDINCGVRLLRTSLEKKDLKPELLERLVRAIFHNVPSGVGSTGKIRISKDTVAQVLTRGARWAVEQGYGTPEDLEYTEEHGEMAGADLAGVSQRALERGMPQLGTLGAGNHFLEIQEVVEVYDPKAAEELGIHPGQITVMIHTGSRGLGYQICDDNVKSLVAAARKYGITLVDRQLACAPLDSPEGKRYFGAMVAAANYAWANRQAITHWVREAFSQVLGLPIERLGMTQVYDVAHNIAKIEEHEINGKKVKVCVHRKGATRAFAPGHPALPAKYRHLGQPVLIPGDMGTSSYLLLGTETAMKQTFGSACHGAGRVWSRTRALEATRRRDVAAELRTKGIVVMAASREVLNEEVPDAYKDVDQVVEVCHRAGIARKVARMRPLGVVKG</sequence>
<reference evidence="15" key="1">
    <citation type="journal article" date="2020" name="mSystems">
        <title>Genome- and Community-Level Interaction Insights into Carbon Utilization and Element Cycling Functions of Hydrothermarchaeota in Hydrothermal Sediment.</title>
        <authorList>
            <person name="Zhou Z."/>
            <person name="Liu Y."/>
            <person name="Xu W."/>
            <person name="Pan J."/>
            <person name="Luo Z.H."/>
            <person name="Li M."/>
        </authorList>
    </citation>
    <scope>NUCLEOTIDE SEQUENCE [LARGE SCALE GENOMIC DNA]</scope>
    <source>
        <strain evidence="14">SpSt-265</strain>
        <strain evidence="15">SpSt-465</strain>
    </source>
</reference>
<dbReference type="AlphaFoldDB" id="A0A7C3F1S0"/>
<dbReference type="PANTHER" id="PTHR11118">
    <property type="entry name" value="RNA-SPLICING LIGASE RTCB HOMOLOG"/>
    <property type="match status" value="1"/>
</dbReference>
<feature type="binding site" evidence="11">
    <location>
        <begin position="408"/>
        <end position="411"/>
    </location>
    <ligand>
        <name>GMP</name>
        <dbReference type="ChEBI" id="CHEBI:58115"/>
    </ligand>
</feature>
<evidence type="ECO:0000256" key="13">
    <source>
        <dbReference type="RuleBase" id="RU371113"/>
    </source>
</evidence>
<evidence type="ECO:0000256" key="12">
    <source>
        <dbReference type="PIRSR" id="PIRSR601233-3"/>
    </source>
</evidence>
<dbReference type="GO" id="GO:0005525">
    <property type="term" value="F:GTP binding"/>
    <property type="evidence" value="ECO:0007669"/>
    <property type="project" value="UniProtKB-KW"/>
</dbReference>
<dbReference type="EMBL" id="DSLG01000008">
    <property type="protein sequence ID" value="HEA87929.1"/>
    <property type="molecule type" value="Genomic_DNA"/>
</dbReference>
<feature type="binding site" evidence="12">
    <location>
        <position position="99"/>
    </location>
    <ligand>
        <name>Mn(2+)</name>
        <dbReference type="ChEBI" id="CHEBI:29035"/>
        <label>1</label>
    </ligand>
</feature>
<dbReference type="PROSITE" id="PS01288">
    <property type="entry name" value="UPF0027"/>
    <property type="match status" value="1"/>
</dbReference>
<keyword evidence="5" id="KW-0692">RNA repair</keyword>
<comment type="catalytic activity">
    <reaction evidence="9">
        <text>a 3'-end 2',3'-cyclophospho-ribonucleotide-RNA + a 5'-end dephospho-ribonucleoside-RNA + GTP + H2O = a ribonucleotidyl-ribonucleotide-RNA + GMP + diphosphate + H(+)</text>
        <dbReference type="Rhea" id="RHEA:68080"/>
        <dbReference type="Rhea" id="RHEA-COMP:10464"/>
        <dbReference type="Rhea" id="RHEA-COMP:13936"/>
        <dbReference type="Rhea" id="RHEA-COMP:17355"/>
        <dbReference type="ChEBI" id="CHEBI:15377"/>
        <dbReference type="ChEBI" id="CHEBI:15378"/>
        <dbReference type="ChEBI" id="CHEBI:33019"/>
        <dbReference type="ChEBI" id="CHEBI:37565"/>
        <dbReference type="ChEBI" id="CHEBI:58115"/>
        <dbReference type="ChEBI" id="CHEBI:83064"/>
        <dbReference type="ChEBI" id="CHEBI:138284"/>
        <dbReference type="ChEBI" id="CHEBI:173118"/>
        <dbReference type="EC" id="6.5.1.8"/>
    </reaction>
</comment>
<dbReference type="GO" id="GO:0170057">
    <property type="term" value="F:RNA ligase (GTP) activity"/>
    <property type="evidence" value="ECO:0007669"/>
    <property type="project" value="UniProtKB-EC"/>
</dbReference>
<dbReference type="InterPro" id="IPR001233">
    <property type="entry name" value="RtcB"/>
</dbReference>
<feature type="binding site" evidence="11">
    <location>
        <begin position="207"/>
        <end position="211"/>
    </location>
    <ligand>
        <name>GMP</name>
        <dbReference type="ChEBI" id="CHEBI:58115"/>
    </ligand>
</feature>
<keyword evidence="2 13" id="KW-0436">Ligase</keyword>
<evidence type="ECO:0000256" key="3">
    <source>
        <dbReference type="ARBA" id="ARBA00022723"/>
    </source>
</evidence>
<dbReference type="EC" id="6.5.1.-" evidence="13"/>
<dbReference type="SUPFAM" id="SSF103365">
    <property type="entry name" value="Hypothetical protein PH1602"/>
    <property type="match status" value="1"/>
</dbReference>
<protein>
    <recommendedName>
        <fullName evidence="13">tRNA-splicing ligase RtcB</fullName>
        <ecNumber evidence="13">6.5.1.-</ecNumber>
    </recommendedName>
</protein>
<feature type="binding site" evidence="11">
    <location>
        <position position="484"/>
    </location>
    <ligand>
        <name>GMP</name>
        <dbReference type="ChEBI" id="CHEBI:58115"/>
    </ligand>
</feature>
<evidence type="ECO:0000256" key="6">
    <source>
        <dbReference type="ARBA" id="ARBA00023134"/>
    </source>
</evidence>
<evidence type="ECO:0000256" key="4">
    <source>
        <dbReference type="ARBA" id="ARBA00022741"/>
    </source>
</evidence>
<dbReference type="GO" id="GO:0006396">
    <property type="term" value="P:RNA processing"/>
    <property type="evidence" value="ECO:0007669"/>
    <property type="project" value="InterPro"/>
</dbReference>
<dbReference type="Pfam" id="PF01139">
    <property type="entry name" value="RtcB"/>
    <property type="match status" value="1"/>
</dbReference>
<comment type="similarity">
    <text evidence="1 13">Belongs to the RtcB family.</text>
</comment>
<accession>A0A7C3F1S0</accession>
<feature type="binding site" evidence="12">
    <location>
        <position position="239"/>
    </location>
    <ligand>
        <name>Mn(2+)</name>
        <dbReference type="ChEBI" id="CHEBI:29035"/>
        <label>2</label>
    </ligand>
</feature>
<evidence type="ECO:0000256" key="2">
    <source>
        <dbReference type="ARBA" id="ARBA00022598"/>
    </source>
</evidence>
<gene>
    <name evidence="13" type="primary">rtcB</name>
    <name evidence="14" type="ORF">ENP94_08015</name>
    <name evidence="15" type="ORF">ENS16_03660</name>
</gene>
<proteinExistence type="inferred from homology"/>
<feature type="binding site" evidence="11">
    <location>
        <position position="389"/>
    </location>
    <ligand>
        <name>GMP</name>
        <dbReference type="ChEBI" id="CHEBI:58115"/>
    </ligand>
</feature>
<evidence type="ECO:0000256" key="1">
    <source>
        <dbReference type="ARBA" id="ARBA00008071"/>
    </source>
</evidence>
<dbReference type="EMBL" id="DSTU01000004">
    <property type="protein sequence ID" value="HFJ53767.1"/>
    <property type="molecule type" value="Genomic_DNA"/>
</dbReference>
<comment type="caution">
    <text evidence="15">The sequence shown here is derived from an EMBL/GenBank/DDBJ whole genome shotgun (WGS) entry which is preliminary data.</text>
</comment>
<feature type="active site" description="GMP-histidine intermediate" evidence="10">
    <location>
        <position position="408"/>
    </location>
</feature>
<keyword evidence="6 11" id="KW-0342">GTP-binding</keyword>
<evidence type="ECO:0000313" key="14">
    <source>
        <dbReference type="EMBL" id="HEA87929.1"/>
    </source>
</evidence>
<evidence type="ECO:0000256" key="8">
    <source>
        <dbReference type="ARBA" id="ARBA00047746"/>
    </source>
</evidence>
<name>A0A7C3F1S0_UNCW3</name>
<comment type="subunit">
    <text evidence="13">Monomer.</text>
</comment>
<keyword evidence="3 12" id="KW-0479">Metal-binding</keyword>
<feature type="binding site" evidence="11">
    <location>
        <begin position="382"/>
        <end position="385"/>
    </location>
    <ligand>
        <name>GMP</name>
        <dbReference type="ChEBI" id="CHEBI:58115"/>
    </ligand>
</feature>
<comment type="catalytic activity">
    <reaction evidence="8">
        <text>a 3'-end 3'-phospho-ribonucleotide-RNA + a 5'-end dephospho-ribonucleoside-RNA + GTP = a ribonucleotidyl-ribonucleotide-RNA + GMP + diphosphate</text>
        <dbReference type="Rhea" id="RHEA:68076"/>
        <dbReference type="Rhea" id="RHEA-COMP:10463"/>
        <dbReference type="Rhea" id="RHEA-COMP:13936"/>
        <dbReference type="Rhea" id="RHEA-COMP:17355"/>
        <dbReference type="ChEBI" id="CHEBI:33019"/>
        <dbReference type="ChEBI" id="CHEBI:37565"/>
        <dbReference type="ChEBI" id="CHEBI:58115"/>
        <dbReference type="ChEBI" id="CHEBI:83062"/>
        <dbReference type="ChEBI" id="CHEBI:138284"/>
        <dbReference type="ChEBI" id="CHEBI:173118"/>
        <dbReference type="EC" id="6.5.1.8"/>
    </reaction>
</comment>
<evidence type="ECO:0000256" key="5">
    <source>
        <dbReference type="ARBA" id="ARBA00022800"/>
    </source>
</evidence>
<evidence type="ECO:0000256" key="7">
    <source>
        <dbReference type="ARBA" id="ARBA00023211"/>
    </source>
</evidence>
<evidence type="ECO:0000313" key="15">
    <source>
        <dbReference type="EMBL" id="HFJ53767.1"/>
    </source>
</evidence>